<organism evidence="2">
    <name type="scientific">freshwater metagenome</name>
    <dbReference type="NCBI Taxonomy" id="449393"/>
    <lineage>
        <taxon>unclassified sequences</taxon>
        <taxon>metagenomes</taxon>
        <taxon>ecological metagenomes</taxon>
    </lineage>
</organism>
<dbReference type="EMBL" id="CAEZUX010000157">
    <property type="protein sequence ID" value="CAB4621669.1"/>
    <property type="molecule type" value="Genomic_DNA"/>
</dbReference>
<protein>
    <submittedName>
        <fullName evidence="2">Unannotated protein</fullName>
    </submittedName>
</protein>
<feature type="region of interest" description="Disordered" evidence="1">
    <location>
        <begin position="1"/>
        <end position="23"/>
    </location>
</feature>
<accession>A0A6J6IC07</accession>
<evidence type="ECO:0000256" key="1">
    <source>
        <dbReference type="SAM" id="MobiDB-lite"/>
    </source>
</evidence>
<reference evidence="2" key="1">
    <citation type="submission" date="2020-05" db="EMBL/GenBank/DDBJ databases">
        <authorList>
            <person name="Chiriac C."/>
            <person name="Salcher M."/>
            <person name="Ghai R."/>
            <person name="Kavagutti S V."/>
        </authorList>
    </citation>
    <scope>NUCLEOTIDE SEQUENCE</scope>
</reference>
<sequence>MAPNPVPGVSGDNPHTTGPSTIAGPMIASLSKNWRMTSAADMRLIFSIVATPRPPFLTTDEINDPRVGGCDAASKINLATGIAVRANLR</sequence>
<evidence type="ECO:0000313" key="2">
    <source>
        <dbReference type="EMBL" id="CAB4621669.1"/>
    </source>
</evidence>
<gene>
    <name evidence="2" type="ORF">UFOPK1874_01094</name>
</gene>
<name>A0A6J6IC07_9ZZZZ</name>
<dbReference type="AlphaFoldDB" id="A0A6J6IC07"/>
<proteinExistence type="predicted"/>